<protein>
    <submittedName>
        <fullName evidence="2">Class I SAM-dependent methyltransferase</fullName>
    </submittedName>
</protein>
<reference evidence="2 3" key="1">
    <citation type="submission" date="2019-03" db="EMBL/GenBank/DDBJ databases">
        <title>Genome sequence of Sphingomonas sp. 17J27-24.</title>
        <authorList>
            <person name="Kim M."/>
            <person name="Maeng S."/>
            <person name="Sathiyaraj S."/>
        </authorList>
    </citation>
    <scope>NUCLEOTIDE SEQUENCE [LARGE SCALE GENOMIC DNA]</scope>
    <source>
        <strain evidence="2 3">17J27-24</strain>
    </source>
</reference>
<dbReference type="EMBL" id="SPDV01000010">
    <property type="protein sequence ID" value="TFI59001.1"/>
    <property type="molecule type" value="Genomic_DNA"/>
</dbReference>
<dbReference type="Gene3D" id="3.40.50.150">
    <property type="entry name" value="Vaccinia Virus protein VP39"/>
    <property type="match status" value="1"/>
</dbReference>
<gene>
    <name evidence="2" type="ORF">E2493_07050</name>
</gene>
<evidence type="ECO:0000313" key="3">
    <source>
        <dbReference type="Proteomes" id="UP000298213"/>
    </source>
</evidence>
<dbReference type="GO" id="GO:0008757">
    <property type="term" value="F:S-adenosylmethionine-dependent methyltransferase activity"/>
    <property type="evidence" value="ECO:0007669"/>
    <property type="project" value="InterPro"/>
</dbReference>
<evidence type="ECO:0000259" key="1">
    <source>
        <dbReference type="Pfam" id="PF08241"/>
    </source>
</evidence>
<feature type="domain" description="Methyltransferase type 11" evidence="1">
    <location>
        <begin position="45"/>
        <end position="143"/>
    </location>
</feature>
<dbReference type="InterPro" id="IPR029063">
    <property type="entry name" value="SAM-dependent_MTases_sf"/>
</dbReference>
<dbReference type="AlphaFoldDB" id="A0A4Y8ZSK8"/>
<dbReference type="PANTHER" id="PTHR43861">
    <property type="entry name" value="TRANS-ACONITATE 2-METHYLTRANSFERASE-RELATED"/>
    <property type="match status" value="1"/>
</dbReference>
<dbReference type="Proteomes" id="UP000298213">
    <property type="component" value="Unassembled WGS sequence"/>
</dbReference>
<keyword evidence="2" id="KW-0808">Transferase</keyword>
<dbReference type="Pfam" id="PF08241">
    <property type="entry name" value="Methyltransf_11"/>
    <property type="match status" value="1"/>
</dbReference>
<dbReference type="InterPro" id="IPR013216">
    <property type="entry name" value="Methyltransf_11"/>
</dbReference>
<evidence type="ECO:0000313" key="2">
    <source>
        <dbReference type="EMBL" id="TFI59001.1"/>
    </source>
</evidence>
<keyword evidence="2" id="KW-0489">Methyltransferase</keyword>
<sequence length="273" mass="30440">MADRDYVLGTEDEEIERLGLQHRVWRARMLDGWRRAGIGPAKTVLDVGAGPGWASMDLAELVGPAGQVIALERSRRFLDSLAERAAARRLTNLVTLEQDVTEPFGEEIADAAWCRWLLCFVPEPRRALANIARALKPGGTAIFHEYADYGGWQMMPPSEELDRFRDLVMKSWRDAGGEPDIALHLPLWAQAEGLEVVEIRPLVEIVGRDDFTWQWPASFMRVNSSRLRDLGYATADEAELMATALDRAPEGARLITPLVAEVVVRKPGDRPSG</sequence>
<dbReference type="RefSeq" id="WP_135085128.1">
    <property type="nucleotide sequence ID" value="NZ_SPDV01000010.1"/>
</dbReference>
<organism evidence="2 3">
    <name type="scientific">Sphingomonas parva</name>
    <dbReference type="NCBI Taxonomy" id="2555898"/>
    <lineage>
        <taxon>Bacteria</taxon>
        <taxon>Pseudomonadati</taxon>
        <taxon>Pseudomonadota</taxon>
        <taxon>Alphaproteobacteria</taxon>
        <taxon>Sphingomonadales</taxon>
        <taxon>Sphingomonadaceae</taxon>
        <taxon>Sphingomonas</taxon>
    </lineage>
</organism>
<keyword evidence="3" id="KW-1185">Reference proteome</keyword>
<accession>A0A4Y8ZSK8</accession>
<proteinExistence type="predicted"/>
<dbReference type="GO" id="GO:0032259">
    <property type="term" value="P:methylation"/>
    <property type="evidence" value="ECO:0007669"/>
    <property type="project" value="UniProtKB-KW"/>
</dbReference>
<comment type="caution">
    <text evidence="2">The sequence shown here is derived from an EMBL/GenBank/DDBJ whole genome shotgun (WGS) entry which is preliminary data.</text>
</comment>
<dbReference type="CDD" id="cd02440">
    <property type="entry name" value="AdoMet_MTases"/>
    <property type="match status" value="1"/>
</dbReference>
<dbReference type="OrthoDB" id="9777830at2"/>
<dbReference type="SUPFAM" id="SSF53335">
    <property type="entry name" value="S-adenosyl-L-methionine-dependent methyltransferases"/>
    <property type="match status" value="1"/>
</dbReference>
<name>A0A4Y8ZSK8_9SPHN</name>